<dbReference type="EMBL" id="CAJVQB010028726">
    <property type="protein sequence ID" value="CAG8812928.1"/>
    <property type="molecule type" value="Genomic_DNA"/>
</dbReference>
<organism evidence="2 3">
    <name type="scientific">Gigaspora margarita</name>
    <dbReference type="NCBI Taxonomy" id="4874"/>
    <lineage>
        <taxon>Eukaryota</taxon>
        <taxon>Fungi</taxon>
        <taxon>Fungi incertae sedis</taxon>
        <taxon>Mucoromycota</taxon>
        <taxon>Glomeromycotina</taxon>
        <taxon>Glomeromycetes</taxon>
        <taxon>Diversisporales</taxon>
        <taxon>Gigasporaceae</taxon>
        <taxon>Gigaspora</taxon>
    </lineage>
</organism>
<reference evidence="2 3" key="1">
    <citation type="submission" date="2021-06" db="EMBL/GenBank/DDBJ databases">
        <authorList>
            <person name="Kallberg Y."/>
            <person name="Tangrot J."/>
            <person name="Rosling A."/>
        </authorList>
    </citation>
    <scope>NUCLEOTIDE SEQUENCE [LARGE SCALE GENOMIC DNA]</scope>
    <source>
        <strain evidence="2 3">120-4 pot B 10/14</strain>
    </source>
</reference>
<dbReference type="Proteomes" id="UP000789901">
    <property type="component" value="Unassembled WGS sequence"/>
</dbReference>
<feature type="domain" description="Ribonucleotide reductase large subunit C-terminal" evidence="1">
    <location>
        <begin position="18"/>
        <end position="54"/>
    </location>
</feature>
<proteinExistence type="predicted"/>
<dbReference type="InterPro" id="IPR000788">
    <property type="entry name" value="RNR_lg_C"/>
</dbReference>
<comment type="caution">
    <text evidence="2">The sequence shown here is derived from an EMBL/GenBank/DDBJ whole genome shotgun (WGS) entry which is preliminary data.</text>
</comment>
<keyword evidence="3" id="KW-1185">Reference proteome</keyword>
<sequence length="60" mass="6753">KRKSAAQRRIQTCIKEETFKNACNIRSPQDHVGIVHCSNLCTEITLNTSETETAKPLQPL</sequence>
<dbReference type="Pfam" id="PF02867">
    <property type="entry name" value="Ribonuc_red_lgC"/>
    <property type="match status" value="1"/>
</dbReference>
<evidence type="ECO:0000313" key="3">
    <source>
        <dbReference type="Proteomes" id="UP000789901"/>
    </source>
</evidence>
<evidence type="ECO:0000313" key="2">
    <source>
        <dbReference type="EMBL" id="CAG8812928.1"/>
    </source>
</evidence>
<dbReference type="Gene3D" id="3.20.70.20">
    <property type="match status" value="1"/>
</dbReference>
<dbReference type="SUPFAM" id="SSF51998">
    <property type="entry name" value="PFL-like glycyl radical enzymes"/>
    <property type="match status" value="1"/>
</dbReference>
<gene>
    <name evidence="2" type="ORF">GMARGA_LOCUS25667</name>
</gene>
<protein>
    <submittedName>
        <fullName evidence="2">19901_t:CDS:1</fullName>
    </submittedName>
</protein>
<evidence type="ECO:0000259" key="1">
    <source>
        <dbReference type="Pfam" id="PF02867"/>
    </source>
</evidence>
<feature type="non-terminal residue" evidence="2">
    <location>
        <position position="1"/>
    </location>
</feature>
<name>A0ABN7W2T7_GIGMA</name>
<accession>A0ABN7W2T7</accession>